<dbReference type="Gene3D" id="1.20.1250.20">
    <property type="entry name" value="MFS general substrate transporter like domains"/>
    <property type="match status" value="2"/>
</dbReference>
<feature type="compositionally biased region" description="Polar residues" evidence="7">
    <location>
        <begin position="456"/>
        <end position="465"/>
    </location>
</feature>
<feature type="region of interest" description="Disordered" evidence="7">
    <location>
        <begin position="498"/>
        <end position="519"/>
    </location>
</feature>
<evidence type="ECO:0000313" key="9">
    <source>
        <dbReference type="EMBL" id="GAX76552.1"/>
    </source>
</evidence>
<evidence type="ECO:0000313" key="10">
    <source>
        <dbReference type="Proteomes" id="UP000232323"/>
    </source>
</evidence>
<dbReference type="AlphaFoldDB" id="A0A250X0Y6"/>
<accession>A0A250X0Y6</accession>
<feature type="transmembrane region" description="Helical" evidence="8">
    <location>
        <begin position="585"/>
        <end position="608"/>
    </location>
</feature>
<comment type="caution">
    <text evidence="9">The sequence shown here is derived from an EMBL/GenBank/DDBJ whole genome shotgun (WGS) entry which is preliminary data.</text>
</comment>
<dbReference type="Pfam" id="PF07690">
    <property type="entry name" value="MFS_1"/>
    <property type="match status" value="1"/>
</dbReference>
<dbReference type="PANTHER" id="PTHR23505:SF52">
    <property type="entry name" value="MAJOR FACILITATOR SUPERFAMILY PROTEIN"/>
    <property type="match status" value="1"/>
</dbReference>
<feature type="compositionally biased region" description="Polar residues" evidence="7">
    <location>
        <begin position="794"/>
        <end position="806"/>
    </location>
</feature>
<organism evidence="9 10">
    <name type="scientific">Chlamydomonas eustigma</name>
    <dbReference type="NCBI Taxonomy" id="1157962"/>
    <lineage>
        <taxon>Eukaryota</taxon>
        <taxon>Viridiplantae</taxon>
        <taxon>Chlorophyta</taxon>
        <taxon>core chlorophytes</taxon>
        <taxon>Chlorophyceae</taxon>
        <taxon>CS clade</taxon>
        <taxon>Chlamydomonadales</taxon>
        <taxon>Chlamydomonadaceae</taxon>
        <taxon>Chlamydomonas</taxon>
    </lineage>
</organism>
<dbReference type="STRING" id="1157962.A0A250X0Y6"/>
<feature type="transmembrane region" description="Helical" evidence="8">
    <location>
        <begin position="642"/>
        <end position="664"/>
    </location>
</feature>
<feature type="transmembrane region" description="Helical" evidence="8">
    <location>
        <begin position="708"/>
        <end position="730"/>
    </location>
</feature>
<name>A0A250X0Y6_9CHLO</name>
<dbReference type="GO" id="GO:0016020">
    <property type="term" value="C:membrane"/>
    <property type="evidence" value="ECO:0007669"/>
    <property type="project" value="UniProtKB-SubCell"/>
</dbReference>
<feature type="compositionally biased region" description="Low complexity" evidence="7">
    <location>
        <begin position="469"/>
        <end position="479"/>
    </location>
</feature>
<feature type="compositionally biased region" description="Polar residues" evidence="7">
    <location>
        <begin position="304"/>
        <end position="318"/>
    </location>
</feature>
<sequence length="879" mass="94257">MTTVETAVQTFPVWFKPIRLLLLFTYAMLLLWIDQGTFSSASVMGALPDPSSEDYTNGKPGILMSLQISLLQFSILGSMYTVGLIIASFVFASLAQTLNEMRLLGWGMLGWAVGVMLTGLSNSFVMMLFARVLAGSGGGSVMTLTFPFIDDIAPAKHKTLWFGVLALAQPVGIALGYIAIAYIAAVTNWRMAFFTEVSLPPVGLSSPFVLFCLFAPALKLKNFKKANTTKKDKLSWNRGSHPGSMIRNNSSSRPCAEDSVLDETNYTAEGEHLDASTNNLKHLDASTNNLKHEARQPYRHCTNPGKSASSSDNKQYNHGSMHDVTEPALITTGKSSSKASTVKAGSSRRLLLGVVSTPEDHDSPHDLDLEQGGMSGSKRGSSSFFKDQKYTVDGQGKPPRSSSSRYSPAGPIAEGKERQIQVAPQYEQGAGEEAGEEHRAMMRQNIPSRLRGSGGSTTVSGQAHDSQPGGAAASAGLKRSSSSLLGRSGSLSWADSHELNADDEGSTGQVGGSGDPRRSRWQRMKRWSFKRWQGLSGILSHAAWNYNNFGYLPIELYLQVASYWGPIAVINMFPGHDSSSIDSLLGGTLVIAGLVGSVGGGLCLDWMGSSLRNAFRLFLASVTLGLLFEILAFGISGLPLGVFLGLSGFGIMCLAFVNPINYALSMWTIPPPFRPMSQAMLNFSQRAGADLYAATLAGGIQTALGNWHATYCICAAFMGLSMGMYFMGSLKGHQYTDFRKYYEAEEAAAIAAEAVQGAPCPEEVGNMTQLGKADEGEDESMSLLSVDDAEPSHSVRTWSADPSSGSKIHACGKSKRFKERQLKMQVSAAGGSKRRDIHAASPFQAENDEVGGNGGAAMPVTHPFQVSKSIRSLAPGYQL</sequence>
<dbReference type="InterPro" id="IPR044770">
    <property type="entry name" value="MFS_spinster-like"/>
</dbReference>
<dbReference type="EMBL" id="BEGY01000018">
    <property type="protein sequence ID" value="GAX76552.1"/>
    <property type="molecule type" value="Genomic_DNA"/>
</dbReference>
<feature type="transmembrane region" description="Helical" evidence="8">
    <location>
        <begin position="128"/>
        <end position="149"/>
    </location>
</feature>
<keyword evidence="10" id="KW-1185">Reference proteome</keyword>
<feature type="compositionally biased region" description="Basic and acidic residues" evidence="7">
    <location>
        <begin position="358"/>
        <end position="368"/>
    </location>
</feature>
<dbReference type="InterPro" id="IPR036259">
    <property type="entry name" value="MFS_trans_sf"/>
</dbReference>
<evidence type="ECO:0000256" key="2">
    <source>
        <dbReference type="ARBA" id="ARBA00022448"/>
    </source>
</evidence>
<comment type="subcellular location">
    <subcellularLocation>
        <location evidence="1">Membrane</location>
        <topology evidence="1">Multi-pass membrane protein</topology>
    </subcellularLocation>
</comment>
<feature type="transmembrane region" description="Helical" evidence="8">
    <location>
        <begin position="103"/>
        <end position="122"/>
    </location>
</feature>
<keyword evidence="3 8" id="KW-0812">Transmembrane</keyword>
<keyword evidence="2" id="KW-0813">Transport</keyword>
<dbReference type="OrthoDB" id="548622at2759"/>
<gene>
    <name evidence="9" type="ORF">CEUSTIGMA_g3998.t1</name>
</gene>
<feature type="transmembrane region" description="Helical" evidence="8">
    <location>
        <begin position="69"/>
        <end position="91"/>
    </location>
</feature>
<feature type="transmembrane region" description="Helical" evidence="8">
    <location>
        <begin position="161"/>
        <end position="185"/>
    </location>
</feature>
<dbReference type="GO" id="GO:0022857">
    <property type="term" value="F:transmembrane transporter activity"/>
    <property type="evidence" value="ECO:0007669"/>
    <property type="project" value="InterPro"/>
</dbReference>
<evidence type="ECO:0000256" key="3">
    <source>
        <dbReference type="ARBA" id="ARBA00022692"/>
    </source>
</evidence>
<dbReference type="Proteomes" id="UP000232323">
    <property type="component" value="Unassembled WGS sequence"/>
</dbReference>
<evidence type="ECO:0000256" key="6">
    <source>
        <dbReference type="ARBA" id="ARBA00024338"/>
    </source>
</evidence>
<reference evidence="9 10" key="1">
    <citation type="submission" date="2017-08" db="EMBL/GenBank/DDBJ databases">
        <title>Acidophilic green algal genome provides insights into adaptation to an acidic environment.</title>
        <authorList>
            <person name="Hirooka S."/>
            <person name="Hirose Y."/>
            <person name="Kanesaki Y."/>
            <person name="Higuchi S."/>
            <person name="Fujiwara T."/>
            <person name="Onuma R."/>
            <person name="Era A."/>
            <person name="Ohbayashi R."/>
            <person name="Uzuka A."/>
            <person name="Nozaki H."/>
            <person name="Yoshikawa H."/>
            <person name="Miyagishima S.Y."/>
        </authorList>
    </citation>
    <scope>NUCLEOTIDE SEQUENCE [LARGE SCALE GENOMIC DNA]</scope>
    <source>
        <strain evidence="9 10">NIES-2499</strain>
    </source>
</reference>
<evidence type="ECO:0000256" key="5">
    <source>
        <dbReference type="ARBA" id="ARBA00023136"/>
    </source>
</evidence>
<feature type="compositionally biased region" description="Low complexity" evidence="7">
    <location>
        <begin position="398"/>
        <end position="408"/>
    </location>
</feature>
<feature type="region of interest" description="Disordered" evidence="7">
    <location>
        <begin position="233"/>
        <end position="260"/>
    </location>
</feature>
<comment type="similarity">
    <text evidence="6">Belongs to the major facilitator superfamily. Spinster (TC 2.A.1.49) family.</text>
</comment>
<feature type="region of interest" description="Disordered" evidence="7">
    <location>
        <begin position="355"/>
        <end position="420"/>
    </location>
</feature>
<proteinExistence type="inferred from homology"/>
<feature type="region of interest" description="Disordered" evidence="7">
    <location>
        <begin position="291"/>
        <end position="320"/>
    </location>
</feature>
<feature type="region of interest" description="Disordered" evidence="7">
    <location>
        <begin position="773"/>
        <end position="809"/>
    </location>
</feature>
<feature type="transmembrane region" description="Helical" evidence="8">
    <location>
        <begin position="556"/>
        <end position="573"/>
    </location>
</feature>
<keyword evidence="5 8" id="KW-0472">Membrane</keyword>
<evidence type="ECO:0000256" key="1">
    <source>
        <dbReference type="ARBA" id="ARBA00004141"/>
    </source>
</evidence>
<protein>
    <recommendedName>
        <fullName evidence="11">Major facilitator superfamily (MFS) profile domain-containing protein</fullName>
    </recommendedName>
</protein>
<dbReference type="PANTHER" id="PTHR23505">
    <property type="entry name" value="SPINSTER"/>
    <property type="match status" value="1"/>
</dbReference>
<feature type="transmembrane region" description="Helical" evidence="8">
    <location>
        <begin position="614"/>
        <end position="635"/>
    </location>
</feature>
<dbReference type="InterPro" id="IPR011701">
    <property type="entry name" value="MFS"/>
</dbReference>
<evidence type="ECO:0008006" key="11">
    <source>
        <dbReference type="Google" id="ProtNLM"/>
    </source>
</evidence>
<evidence type="ECO:0000256" key="7">
    <source>
        <dbReference type="SAM" id="MobiDB-lite"/>
    </source>
</evidence>
<dbReference type="CDD" id="cd06174">
    <property type="entry name" value="MFS"/>
    <property type="match status" value="1"/>
</dbReference>
<keyword evidence="4 8" id="KW-1133">Transmembrane helix</keyword>
<dbReference type="SUPFAM" id="SSF103473">
    <property type="entry name" value="MFS general substrate transporter"/>
    <property type="match status" value="2"/>
</dbReference>
<evidence type="ECO:0000256" key="8">
    <source>
        <dbReference type="SAM" id="Phobius"/>
    </source>
</evidence>
<feature type="transmembrane region" description="Helical" evidence="8">
    <location>
        <begin position="197"/>
        <end position="218"/>
    </location>
</feature>
<feature type="region of interest" description="Disordered" evidence="7">
    <location>
        <begin position="447"/>
        <end position="479"/>
    </location>
</feature>
<evidence type="ECO:0000256" key="4">
    <source>
        <dbReference type="ARBA" id="ARBA00022989"/>
    </source>
</evidence>